<evidence type="ECO:0000313" key="6">
    <source>
        <dbReference type="EMBL" id="GGA04607.1"/>
    </source>
</evidence>
<comment type="subcellular location">
    <subcellularLocation>
        <location evidence="1">Cell envelope</location>
    </subcellularLocation>
</comment>
<dbReference type="GO" id="GO:0043190">
    <property type="term" value="C:ATP-binding cassette (ABC) transporter complex"/>
    <property type="evidence" value="ECO:0007669"/>
    <property type="project" value="InterPro"/>
</dbReference>
<evidence type="ECO:0000313" key="7">
    <source>
        <dbReference type="Proteomes" id="UP000616114"/>
    </source>
</evidence>
<evidence type="ECO:0000256" key="1">
    <source>
        <dbReference type="ARBA" id="ARBA00004196"/>
    </source>
</evidence>
<proteinExistence type="inferred from homology"/>
<sequence>MSVHLSRRTLLGGSVGALGAVAAANLSGCGVQAPLSIPTAARTGTPAPGGVMRIARPAASAAETLDSASSLNAYEYLGALYNRLVRQDEDGTTVPDLAEEWDSDPTASRWTFRLRRGVRFHDGREFTAEDVVYSIRHVLDPEIGSPQADTLASMFGPEDVRAIDPLTVQFDLQAANAEFPSLLTSYHCYIIPDGSAAEIGTTGIGTGPFVLESFTPAGPGVVVANEDYFDGRPVLDRIEFYSIQDATARVNALLAGQVDLLAQTNLDHPTARVVTGTAGTTVARVENAQWYTIPMLYSSEEFSDPRVRQAMKLAYDPEAILRTALQGEGDAGWDNPVPPGMAGRLDYQREYDPERAGALLAEAGKEGFTTTLHTSAYEANLTPIATAFADQVAEAGITLRITNVSADSYYTSSWMQTPLMVSYFATGRPLDQLLNQIFRSGSGYNESLWENQQFDELLDAARADVNESTRMQKYQDAQQLIIDESPHMTPLFGDRLVGLSERVVNYREFGFEFDYLGIGLED</sequence>
<organism evidence="6 7">
    <name type="scientific">Sediminivirga luteola</name>
    <dbReference type="NCBI Taxonomy" id="1774748"/>
    <lineage>
        <taxon>Bacteria</taxon>
        <taxon>Bacillati</taxon>
        <taxon>Actinomycetota</taxon>
        <taxon>Actinomycetes</taxon>
        <taxon>Micrococcales</taxon>
        <taxon>Brevibacteriaceae</taxon>
        <taxon>Sediminivirga</taxon>
    </lineage>
</organism>
<keyword evidence="7" id="KW-1185">Reference proteome</keyword>
<dbReference type="PIRSF" id="PIRSF002741">
    <property type="entry name" value="MppA"/>
    <property type="match status" value="1"/>
</dbReference>
<dbReference type="CDD" id="cd08503">
    <property type="entry name" value="PBP2_NikA_DppA_OppA_like_17"/>
    <property type="match status" value="1"/>
</dbReference>
<comment type="similarity">
    <text evidence="2">Belongs to the bacterial solute-binding protein 5 family.</text>
</comment>
<dbReference type="InterPro" id="IPR000914">
    <property type="entry name" value="SBP_5_dom"/>
</dbReference>
<dbReference type="Pfam" id="PF00496">
    <property type="entry name" value="SBP_bac_5"/>
    <property type="match status" value="1"/>
</dbReference>
<reference evidence="6" key="2">
    <citation type="submission" date="2020-09" db="EMBL/GenBank/DDBJ databases">
        <authorList>
            <person name="Sun Q."/>
            <person name="Zhou Y."/>
        </authorList>
    </citation>
    <scope>NUCLEOTIDE SEQUENCE</scope>
    <source>
        <strain evidence="6">CGMCC 1.12785</strain>
    </source>
</reference>
<dbReference type="GO" id="GO:0015833">
    <property type="term" value="P:peptide transport"/>
    <property type="evidence" value="ECO:0007669"/>
    <property type="project" value="TreeGrafter"/>
</dbReference>
<dbReference type="PROSITE" id="PS51318">
    <property type="entry name" value="TAT"/>
    <property type="match status" value="1"/>
</dbReference>
<evidence type="ECO:0000256" key="3">
    <source>
        <dbReference type="ARBA" id="ARBA00022448"/>
    </source>
</evidence>
<dbReference type="GO" id="GO:0030313">
    <property type="term" value="C:cell envelope"/>
    <property type="evidence" value="ECO:0007669"/>
    <property type="project" value="UniProtKB-SubCell"/>
</dbReference>
<dbReference type="Gene3D" id="3.40.190.10">
    <property type="entry name" value="Periplasmic binding protein-like II"/>
    <property type="match status" value="1"/>
</dbReference>
<evidence type="ECO:0000259" key="5">
    <source>
        <dbReference type="Pfam" id="PF00496"/>
    </source>
</evidence>
<keyword evidence="3" id="KW-0813">Transport</keyword>
<evidence type="ECO:0000256" key="2">
    <source>
        <dbReference type="ARBA" id="ARBA00005695"/>
    </source>
</evidence>
<dbReference type="AlphaFoldDB" id="A0A8J2XJ47"/>
<accession>A0A8J2XJ47</accession>
<dbReference type="Gene3D" id="3.90.76.10">
    <property type="entry name" value="Dipeptide-binding Protein, Domain 1"/>
    <property type="match status" value="1"/>
</dbReference>
<dbReference type="PANTHER" id="PTHR30290">
    <property type="entry name" value="PERIPLASMIC BINDING COMPONENT OF ABC TRANSPORTER"/>
    <property type="match status" value="1"/>
</dbReference>
<dbReference type="GO" id="GO:1904680">
    <property type="term" value="F:peptide transmembrane transporter activity"/>
    <property type="evidence" value="ECO:0007669"/>
    <property type="project" value="TreeGrafter"/>
</dbReference>
<dbReference type="InterPro" id="IPR039424">
    <property type="entry name" value="SBP_5"/>
</dbReference>
<reference evidence="6" key="1">
    <citation type="journal article" date="2014" name="Int. J. Syst. Evol. Microbiol.">
        <title>Complete genome sequence of Corynebacterium casei LMG S-19264T (=DSM 44701T), isolated from a smear-ripened cheese.</title>
        <authorList>
            <consortium name="US DOE Joint Genome Institute (JGI-PGF)"/>
            <person name="Walter F."/>
            <person name="Albersmeier A."/>
            <person name="Kalinowski J."/>
            <person name="Ruckert C."/>
        </authorList>
    </citation>
    <scope>NUCLEOTIDE SEQUENCE</scope>
    <source>
        <strain evidence="6">CGMCC 1.12785</strain>
    </source>
</reference>
<comment type="caution">
    <text evidence="6">The sequence shown here is derived from an EMBL/GenBank/DDBJ whole genome shotgun (WGS) entry which is preliminary data.</text>
</comment>
<dbReference type="InterPro" id="IPR006311">
    <property type="entry name" value="TAT_signal"/>
</dbReference>
<protein>
    <submittedName>
        <fullName evidence="6">ABC transporter substrate-binding protein</fullName>
    </submittedName>
</protein>
<name>A0A8J2XJ47_9MICO</name>
<keyword evidence="4" id="KW-0732">Signal</keyword>
<dbReference type="SUPFAM" id="SSF53850">
    <property type="entry name" value="Periplasmic binding protein-like II"/>
    <property type="match status" value="1"/>
</dbReference>
<evidence type="ECO:0000256" key="4">
    <source>
        <dbReference type="ARBA" id="ARBA00022729"/>
    </source>
</evidence>
<dbReference type="EMBL" id="BMFY01000002">
    <property type="protein sequence ID" value="GGA04607.1"/>
    <property type="molecule type" value="Genomic_DNA"/>
</dbReference>
<feature type="domain" description="Solute-binding protein family 5" evidence="5">
    <location>
        <begin position="93"/>
        <end position="427"/>
    </location>
</feature>
<dbReference type="InterPro" id="IPR030678">
    <property type="entry name" value="Peptide/Ni-bd"/>
</dbReference>
<dbReference type="Proteomes" id="UP000616114">
    <property type="component" value="Unassembled WGS sequence"/>
</dbReference>
<dbReference type="GO" id="GO:0042597">
    <property type="term" value="C:periplasmic space"/>
    <property type="evidence" value="ECO:0007669"/>
    <property type="project" value="UniProtKB-ARBA"/>
</dbReference>
<dbReference type="Gene3D" id="3.10.105.10">
    <property type="entry name" value="Dipeptide-binding Protein, Domain 3"/>
    <property type="match status" value="1"/>
</dbReference>
<dbReference type="PANTHER" id="PTHR30290:SF10">
    <property type="entry name" value="PERIPLASMIC OLIGOPEPTIDE-BINDING PROTEIN-RELATED"/>
    <property type="match status" value="1"/>
</dbReference>
<gene>
    <name evidence="6" type="ORF">GCM10011333_03890</name>
</gene>